<comment type="function">
    <text evidence="7">Part of the tripartite ATP-independent periplasmic (TRAP) transport system.</text>
</comment>
<evidence type="ECO:0000256" key="1">
    <source>
        <dbReference type="ARBA" id="ARBA00004429"/>
    </source>
</evidence>
<dbReference type="Pfam" id="PF06808">
    <property type="entry name" value="DctM"/>
    <property type="match status" value="1"/>
</dbReference>
<sequence>ITPPVGLNLYVVQGVGGGISLNRVMTGALPFVAAMLVMALLLVLFPDIALYLPGAMAG</sequence>
<dbReference type="InterPro" id="IPR010656">
    <property type="entry name" value="DctM"/>
</dbReference>
<evidence type="ECO:0000256" key="5">
    <source>
        <dbReference type="ARBA" id="ARBA00022989"/>
    </source>
</evidence>
<evidence type="ECO:0000256" key="3">
    <source>
        <dbReference type="ARBA" id="ARBA00022519"/>
    </source>
</evidence>
<evidence type="ECO:0000256" key="4">
    <source>
        <dbReference type="ARBA" id="ARBA00022692"/>
    </source>
</evidence>
<keyword evidence="7" id="KW-0813">Transport</keyword>
<dbReference type="PANTHER" id="PTHR33362">
    <property type="entry name" value="SIALIC ACID TRAP TRANSPORTER PERMEASE PROTEIN SIAT-RELATED"/>
    <property type="match status" value="1"/>
</dbReference>
<dbReference type="GO" id="GO:0005886">
    <property type="term" value="C:plasma membrane"/>
    <property type="evidence" value="ECO:0007669"/>
    <property type="project" value="UniProtKB-SubCell"/>
</dbReference>
<keyword evidence="4 8" id="KW-0812">Transmembrane</keyword>
<gene>
    <name evidence="10" type="ORF">DCK97_01860</name>
</gene>
<evidence type="ECO:0000313" key="11">
    <source>
        <dbReference type="Proteomes" id="UP000257706"/>
    </source>
</evidence>
<feature type="non-terminal residue" evidence="10">
    <location>
        <position position="1"/>
    </location>
</feature>
<keyword evidence="2" id="KW-1003">Cell membrane</keyword>
<comment type="subcellular location">
    <subcellularLocation>
        <location evidence="1 7">Cell inner membrane</location>
        <topology evidence="1 7">Multi-pass membrane protein</topology>
    </subcellularLocation>
</comment>
<reference evidence="10 11" key="1">
    <citation type="journal article" date="2018" name="Nat. Biotechnol.">
        <title>A standardized bacterial taxonomy based on genome phylogeny substantially revises the tree of life.</title>
        <authorList>
            <person name="Parks D.H."/>
            <person name="Chuvochina M."/>
            <person name="Waite D.W."/>
            <person name="Rinke C."/>
            <person name="Skarshewski A."/>
            <person name="Chaumeil P.A."/>
            <person name="Hugenholtz P."/>
        </authorList>
    </citation>
    <scope>NUCLEOTIDE SEQUENCE [LARGE SCALE GENOMIC DNA]</scope>
    <source>
        <strain evidence="10">UBA8739</strain>
    </source>
</reference>
<keyword evidence="6 8" id="KW-0472">Membrane</keyword>
<comment type="caution">
    <text evidence="10">The sequence shown here is derived from an EMBL/GenBank/DDBJ whole genome shotgun (WGS) entry which is preliminary data.</text>
</comment>
<protein>
    <recommendedName>
        <fullName evidence="9">TRAP C4-dicarboxylate transport system permease DctM subunit domain-containing protein</fullName>
    </recommendedName>
</protein>
<dbReference type="GO" id="GO:0022857">
    <property type="term" value="F:transmembrane transporter activity"/>
    <property type="evidence" value="ECO:0007669"/>
    <property type="project" value="UniProtKB-UniRule"/>
</dbReference>
<keyword evidence="3 7" id="KW-0997">Cell inner membrane</keyword>
<keyword evidence="5 8" id="KW-1133">Transmembrane helix</keyword>
<dbReference type="PANTHER" id="PTHR33362:SF5">
    <property type="entry name" value="C4-DICARBOXYLATE TRAP TRANSPORTER LARGE PERMEASE PROTEIN DCTM"/>
    <property type="match status" value="1"/>
</dbReference>
<evidence type="ECO:0000313" key="10">
    <source>
        <dbReference type="EMBL" id="HAE46141.1"/>
    </source>
</evidence>
<feature type="domain" description="TRAP C4-dicarboxylate transport system permease DctM subunit" evidence="9">
    <location>
        <begin position="1"/>
        <end position="47"/>
    </location>
</feature>
<proteinExistence type="predicted"/>
<dbReference type="EMBL" id="DMAI01000028">
    <property type="protein sequence ID" value="HAE46141.1"/>
    <property type="molecule type" value="Genomic_DNA"/>
</dbReference>
<evidence type="ECO:0000256" key="6">
    <source>
        <dbReference type="ARBA" id="ARBA00023136"/>
    </source>
</evidence>
<organism evidence="10 11">
    <name type="scientific">Tistrella mobilis</name>
    <dbReference type="NCBI Taxonomy" id="171437"/>
    <lineage>
        <taxon>Bacteria</taxon>
        <taxon>Pseudomonadati</taxon>
        <taxon>Pseudomonadota</taxon>
        <taxon>Alphaproteobacteria</taxon>
        <taxon>Geminicoccales</taxon>
        <taxon>Geminicoccaceae</taxon>
        <taxon>Tistrella</taxon>
    </lineage>
</organism>
<evidence type="ECO:0000256" key="2">
    <source>
        <dbReference type="ARBA" id="ARBA00022475"/>
    </source>
</evidence>
<evidence type="ECO:0000259" key="9">
    <source>
        <dbReference type="Pfam" id="PF06808"/>
    </source>
</evidence>
<accession>A0A3B9IE40</accession>
<dbReference type="InterPro" id="IPR004681">
    <property type="entry name" value="TRAP_DctM"/>
</dbReference>
<evidence type="ECO:0000256" key="7">
    <source>
        <dbReference type="RuleBase" id="RU369079"/>
    </source>
</evidence>
<feature type="transmembrane region" description="Helical" evidence="8">
    <location>
        <begin position="31"/>
        <end position="52"/>
    </location>
</feature>
<dbReference type="Proteomes" id="UP000257706">
    <property type="component" value="Unassembled WGS sequence"/>
</dbReference>
<dbReference type="AlphaFoldDB" id="A0A3B9IE40"/>
<evidence type="ECO:0000256" key="8">
    <source>
        <dbReference type="SAM" id="Phobius"/>
    </source>
</evidence>
<name>A0A3B9IE40_9PROT</name>